<dbReference type="EMBL" id="FTOA01000001">
    <property type="protein sequence ID" value="SIS39211.1"/>
    <property type="molecule type" value="Genomic_DNA"/>
</dbReference>
<evidence type="ECO:0000256" key="2">
    <source>
        <dbReference type="ARBA" id="ARBA00022723"/>
    </source>
</evidence>
<evidence type="ECO:0000256" key="3">
    <source>
        <dbReference type="ARBA" id="ARBA00023004"/>
    </source>
</evidence>
<proteinExistence type="inferred from homology"/>
<organism evidence="4 5">
    <name type="scientific">Insolitispirillum peregrinum</name>
    <dbReference type="NCBI Taxonomy" id="80876"/>
    <lineage>
        <taxon>Bacteria</taxon>
        <taxon>Pseudomonadati</taxon>
        <taxon>Pseudomonadota</taxon>
        <taxon>Alphaproteobacteria</taxon>
        <taxon>Rhodospirillales</taxon>
        <taxon>Novispirillaceae</taxon>
        <taxon>Insolitispirillum</taxon>
    </lineage>
</organism>
<dbReference type="Gene3D" id="1.20.120.50">
    <property type="entry name" value="Hemerythrin-like"/>
    <property type="match status" value="1"/>
</dbReference>
<accession>A0A1N7IQF6</accession>
<keyword evidence="3" id="KW-0408">Iron</keyword>
<comment type="similarity">
    <text evidence="1">Belongs to the hemerythrin family.</text>
</comment>
<dbReference type="GO" id="GO:0046872">
    <property type="term" value="F:metal ion binding"/>
    <property type="evidence" value="ECO:0007669"/>
    <property type="project" value="UniProtKB-KW"/>
</dbReference>
<sequence>MPEEKISRLSDGVASFIRLEKQHQELLWLSGEVRLAACDAEEHRFQTHIRDLLRGVRAHFAEEEYVLRLWLDLDLLKGHAQEHRDLLTILQDSIEAAQRTALSWGVRVKVTEVIEHLLLREITEDDPHILDLARKVVDLGR</sequence>
<evidence type="ECO:0000313" key="5">
    <source>
        <dbReference type="Proteomes" id="UP000185678"/>
    </source>
</evidence>
<reference evidence="4 5" key="1">
    <citation type="submission" date="2017-01" db="EMBL/GenBank/DDBJ databases">
        <authorList>
            <person name="Mah S.A."/>
            <person name="Swanson W.J."/>
            <person name="Moy G.W."/>
            <person name="Vacquier V.D."/>
        </authorList>
    </citation>
    <scope>NUCLEOTIDE SEQUENCE [LARGE SCALE GENOMIC DNA]</scope>
    <source>
        <strain evidence="4 5">DSM 11589</strain>
    </source>
</reference>
<dbReference type="Proteomes" id="UP000185678">
    <property type="component" value="Unassembled WGS sequence"/>
</dbReference>
<keyword evidence="5" id="KW-1185">Reference proteome</keyword>
<gene>
    <name evidence="4" type="ORF">SAMN05421779_101468</name>
</gene>
<name>A0A1N7IQF6_9PROT</name>
<dbReference type="STRING" id="80876.SAMN05421779_101468"/>
<evidence type="ECO:0000256" key="1">
    <source>
        <dbReference type="ARBA" id="ARBA00010587"/>
    </source>
</evidence>
<dbReference type="InterPro" id="IPR035938">
    <property type="entry name" value="Hemerythrin-like_sf"/>
</dbReference>
<dbReference type="AlphaFoldDB" id="A0A1N7IQF6"/>
<protein>
    <submittedName>
        <fullName evidence="4">Hemerythrin HHE cation binding domain-containing protein</fullName>
    </submittedName>
</protein>
<keyword evidence="2" id="KW-0479">Metal-binding</keyword>
<dbReference type="RefSeq" id="WP_076398503.1">
    <property type="nucleotide sequence ID" value="NZ_FTOA01000001.1"/>
</dbReference>
<dbReference type="SUPFAM" id="SSF47188">
    <property type="entry name" value="Hemerythrin-like"/>
    <property type="match status" value="1"/>
</dbReference>
<evidence type="ECO:0000313" key="4">
    <source>
        <dbReference type="EMBL" id="SIS39211.1"/>
    </source>
</evidence>